<protein>
    <recommendedName>
        <fullName evidence="5">Bis(5'-nucleosyl)-tetraphosphatase, symmetrical</fullName>
        <ecNumber evidence="5">3.6.1.41</ecNumber>
    </recommendedName>
    <alternativeName>
        <fullName evidence="5">Ap4A hydrolase</fullName>
    </alternativeName>
    <alternativeName>
        <fullName evidence="5">Diadenosine 5',5'''-P1,P4-tetraphosphate pyrophosphohydrolase</fullName>
    </alternativeName>
    <alternativeName>
        <fullName evidence="5">Diadenosine tetraphosphatase</fullName>
    </alternativeName>
</protein>
<dbReference type="AlphaFoldDB" id="A0A0S2SGV0"/>
<dbReference type="Proteomes" id="UP000058114">
    <property type="component" value="Chromosome"/>
</dbReference>
<dbReference type="HAMAP" id="MF_00199">
    <property type="entry name" value="ApaH"/>
    <property type="match status" value="1"/>
</dbReference>
<keyword evidence="3 5" id="KW-0378">Hydrolase</keyword>
<dbReference type="InterPro" id="IPR004843">
    <property type="entry name" value="Calcineurin-like_PHP"/>
</dbReference>
<dbReference type="KEGG" id="asr:WL1483_1501"/>
<dbReference type="EC" id="3.6.1.41" evidence="5"/>
<dbReference type="PIRSF" id="PIRSF000903">
    <property type="entry name" value="B5n-ttraPtase_sm"/>
    <property type="match status" value="1"/>
</dbReference>
<evidence type="ECO:0000313" key="10">
    <source>
        <dbReference type="Proteomes" id="UP000774958"/>
    </source>
</evidence>
<reference evidence="9" key="1">
    <citation type="submission" date="2015-10" db="EMBL/GenBank/DDBJ databases">
        <title>Complete Genome Sequence of Aeromonas schubertii strain WL1483.</title>
        <authorList>
            <person name="Liu L."/>
        </authorList>
    </citation>
    <scope>NUCLEOTIDE SEQUENCE [LARGE SCALE GENOMIC DNA]</scope>
    <source>
        <strain evidence="9">WL1483</strain>
    </source>
</reference>
<evidence type="ECO:0000256" key="1">
    <source>
        <dbReference type="ARBA" id="ARBA00003413"/>
    </source>
</evidence>
<gene>
    <name evidence="5 7" type="primary">apaH</name>
    <name evidence="8" type="ORF">LA374_18055</name>
    <name evidence="7" type="ORF">WL1483_1501</name>
</gene>
<evidence type="ECO:0000256" key="2">
    <source>
        <dbReference type="ARBA" id="ARBA00005419"/>
    </source>
</evidence>
<dbReference type="EMBL" id="CP013067">
    <property type="protein sequence ID" value="ALP40920.1"/>
    <property type="molecule type" value="Genomic_DNA"/>
</dbReference>
<dbReference type="NCBIfam" id="NF001204">
    <property type="entry name" value="PRK00166.1"/>
    <property type="match status" value="1"/>
</dbReference>
<comment type="function">
    <text evidence="1 5">Hydrolyzes diadenosine 5',5'''-P1,P4-tetraphosphate to yield ADP.</text>
</comment>
<dbReference type="GO" id="GO:0008803">
    <property type="term" value="F:bis(5'-nucleosyl)-tetraphosphatase (symmetrical) activity"/>
    <property type="evidence" value="ECO:0007669"/>
    <property type="project" value="UniProtKB-UniRule"/>
</dbReference>
<evidence type="ECO:0000256" key="4">
    <source>
        <dbReference type="ARBA" id="ARBA00049417"/>
    </source>
</evidence>
<dbReference type="PANTHER" id="PTHR40942:SF4">
    <property type="entry name" value="CYTOCHROME C5"/>
    <property type="match status" value="1"/>
</dbReference>
<dbReference type="PATRIC" id="fig|652.5.peg.3884"/>
<evidence type="ECO:0000259" key="6">
    <source>
        <dbReference type="Pfam" id="PF00149"/>
    </source>
</evidence>
<evidence type="ECO:0000313" key="7">
    <source>
        <dbReference type="EMBL" id="ALP40920.1"/>
    </source>
</evidence>
<dbReference type="InterPro" id="IPR004617">
    <property type="entry name" value="ApaH"/>
</dbReference>
<dbReference type="PANTHER" id="PTHR40942">
    <property type="match status" value="1"/>
</dbReference>
<evidence type="ECO:0000313" key="8">
    <source>
        <dbReference type="EMBL" id="MBZ6068094.1"/>
    </source>
</evidence>
<reference evidence="8 10" key="3">
    <citation type="submission" date="2021-09" db="EMBL/GenBank/DDBJ databases">
        <title>Aeromonas schubertii isolated from Asian sea bass.</title>
        <authorList>
            <person name="Pinpimai K."/>
        </authorList>
    </citation>
    <scope>NUCLEOTIDE SEQUENCE [LARGE SCALE GENOMIC DNA]</scope>
    <source>
        <strain evidence="8 10">CHULA2021a</strain>
    </source>
</reference>
<dbReference type="RefSeq" id="WP_060587564.1">
    <property type="nucleotide sequence ID" value="NZ_CP013067.1"/>
</dbReference>
<dbReference type="Proteomes" id="UP000774958">
    <property type="component" value="Unassembled WGS sequence"/>
</dbReference>
<comment type="catalytic activity">
    <reaction evidence="4 5">
        <text>P(1),P(4)-bis(5'-adenosyl) tetraphosphate + H2O = 2 ADP + 2 H(+)</text>
        <dbReference type="Rhea" id="RHEA:24252"/>
        <dbReference type="ChEBI" id="CHEBI:15377"/>
        <dbReference type="ChEBI" id="CHEBI:15378"/>
        <dbReference type="ChEBI" id="CHEBI:58141"/>
        <dbReference type="ChEBI" id="CHEBI:456216"/>
        <dbReference type="EC" id="3.6.1.41"/>
    </reaction>
</comment>
<dbReference type="Gene3D" id="3.60.21.10">
    <property type="match status" value="1"/>
</dbReference>
<dbReference type="CDD" id="cd07422">
    <property type="entry name" value="MPP_ApaH"/>
    <property type="match status" value="1"/>
</dbReference>
<dbReference type="EMBL" id="JAIRBT010000034">
    <property type="protein sequence ID" value="MBZ6068094.1"/>
    <property type="molecule type" value="Genomic_DNA"/>
</dbReference>
<sequence length="273" mass="31221">MANCFVGDIQGCYDDLRRLLDLARFDPAQDTLWLCGDLVARGPDSLSVLRFVKELGERAISVLGNHDLHLLAVAGGHAPLKKKDRIEEIIKAPDGLELLDWLRHRPLLAEHPEHPLLMVHAGISPAWDVTTARRCAREVESLLQGDQHQWLLKHMYGDQPDRWSETLTGIERYRYIINVFTRMRFCYFDGRLDFKCKLGPKESTPGLRPWFEQREHHRDDPVIIFGHWAALMGQCPVADIKALDTGCVWGNSLTLWRYEDDALIATPCPTHAK</sequence>
<organism evidence="7 9">
    <name type="scientific">Aeromonas schubertii</name>
    <dbReference type="NCBI Taxonomy" id="652"/>
    <lineage>
        <taxon>Bacteria</taxon>
        <taxon>Pseudomonadati</taxon>
        <taxon>Pseudomonadota</taxon>
        <taxon>Gammaproteobacteria</taxon>
        <taxon>Aeromonadales</taxon>
        <taxon>Aeromonadaceae</taxon>
        <taxon>Aeromonas</taxon>
    </lineage>
</organism>
<evidence type="ECO:0000256" key="3">
    <source>
        <dbReference type="ARBA" id="ARBA00022801"/>
    </source>
</evidence>
<evidence type="ECO:0000313" key="9">
    <source>
        <dbReference type="Proteomes" id="UP000058114"/>
    </source>
</evidence>
<comment type="similarity">
    <text evidence="2 5">Belongs to the Ap4A hydrolase family.</text>
</comment>
<dbReference type="Pfam" id="PF00149">
    <property type="entry name" value="Metallophos"/>
    <property type="match status" value="1"/>
</dbReference>
<dbReference type="InterPro" id="IPR029052">
    <property type="entry name" value="Metallo-depent_PP-like"/>
</dbReference>
<keyword evidence="10" id="KW-1185">Reference proteome</keyword>
<dbReference type="NCBIfam" id="TIGR00668">
    <property type="entry name" value="apaH"/>
    <property type="match status" value="1"/>
</dbReference>
<evidence type="ECO:0000256" key="5">
    <source>
        <dbReference type="HAMAP-Rule" id="MF_00199"/>
    </source>
</evidence>
<accession>A0A0S2SGV0</accession>
<name>A0A0S2SGV0_9GAMM</name>
<reference evidence="7 9" key="2">
    <citation type="journal article" date="2016" name="Genome Announc.">
        <title>Complete Genome Sequence of the Highly Virulent Aeromonas schubertii Strain WL1483, Isolated from Diseased Snakehead Fish (Channa argus) in China.</title>
        <authorList>
            <person name="Liu L."/>
            <person name="Li N."/>
            <person name="Zhang D."/>
            <person name="Fu X."/>
            <person name="Shi C."/>
            <person name="Lin Q."/>
            <person name="Hao G."/>
        </authorList>
    </citation>
    <scope>NUCLEOTIDE SEQUENCE [LARGE SCALE GENOMIC DNA]</scope>
    <source>
        <strain evidence="7 9">WL1483</strain>
    </source>
</reference>
<dbReference type="SUPFAM" id="SSF56300">
    <property type="entry name" value="Metallo-dependent phosphatases"/>
    <property type="match status" value="1"/>
</dbReference>
<feature type="domain" description="Calcineurin-like phosphoesterase" evidence="6">
    <location>
        <begin position="5"/>
        <end position="186"/>
    </location>
</feature>
<proteinExistence type="inferred from homology"/>